<feature type="compositionally biased region" description="Low complexity" evidence="1">
    <location>
        <begin position="272"/>
        <end position="286"/>
    </location>
</feature>
<feature type="signal peptide" evidence="2">
    <location>
        <begin position="1"/>
        <end position="22"/>
    </location>
</feature>
<evidence type="ECO:0000313" key="4">
    <source>
        <dbReference type="Proteomes" id="UP001153714"/>
    </source>
</evidence>
<gene>
    <name evidence="3" type="ORF">DIATSA_LOCUS5369</name>
</gene>
<dbReference type="AlphaFoldDB" id="A0A9N9WEG1"/>
<feature type="compositionally biased region" description="Polar residues" evidence="1">
    <location>
        <begin position="258"/>
        <end position="270"/>
    </location>
</feature>
<feature type="chain" id="PRO_5040150048" evidence="2">
    <location>
        <begin position="23"/>
        <end position="310"/>
    </location>
</feature>
<evidence type="ECO:0000256" key="2">
    <source>
        <dbReference type="SAM" id="SignalP"/>
    </source>
</evidence>
<reference evidence="3" key="1">
    <citation type="submission" date="2021-12" db="EMBL/GenBank/DDBJ databases">
        <authorList>
            <person name="King R."/>
        </authorList>
    </citation>
    <scope>NUCLEOTIDE SEQUENCE</scope>
</reference>
<dbReference type="OrthoDB" id="7471359at2759"/>
<name>A0A9N9WEG1_9NEOP</name>
<keyword evidence="2" id="KW-0732">Signal</keyword>
<feature type="compositionally biased region" description="Basic and acidic residues" evidence="1">
    <location>
        <begin position="230"/>
        <end position="257"/>
    </location>
</feature>
<proteinExistence type="predicted"/>
<accession>A0A9N9WEG1</accession>
<keyword evidence="4" id="KW-1185">Reference proteome</keyword>
<sequence>MTVDLVLMVLILILVLYSYTTTQNQFAATASALRQIWSGGCPLSCRHSEYSSLSGLSSRPDSQTAECRIIPPRRAQAAETSRCACENCPCALIENFISSCRPASTMYTQFLTCTYNCIDYFLQMVIGIYEFLVRIILCQASCQTRPAQISMPNVDQRPKENLKINEDVDNRDSFANKLKNQVNKRKKGSLESLREDNVPLVEKDEWIDQNKLSKAKVEKIPKKILEEEVTNKKKEKSERTSKDSDETPHESEYKTDSVRSSLCKTTSDNVLASGAGSSSEPSPNSNCAKCVAKGRTCVKDCPKARKMKNK</sequence>
<evidence type="ECO:0000256" key="1">
    <source>
        <dbReference type="SAM" id="MobiDB-lite"/>
    </source>
</evidence>
<evidence type="ECO:0000313" key="3">
    <source>
        <dbReference type="EMBL" id="CAG9787495.1"/>
    </source>
</evidence>
<protein>
    <submittedName>
        <fullName evidence="3">Uncharacterized protein</fullName>
    </submittedName>
</protein>
<reference evidence="3" key="2">
    <citation type="submission" date="2022-10" db="EMBL/GenBank/DDBJ databases">
        <authorList>
            <consortium name="ENA_rothamsted_submissions"/>
            <consortium name="culmorum"/>
            <person name="King R."/>
        </authorList>
    </citation>
    <scope>NUCLEOTIDE SEQUENCE</scope>
</reference>
<organism evidence="3 4">
    <name type="scientific">Diatraea saccharalis</name>
    <name type="common">sugarcane borer</name>
    <dbReference type="NCBI Taxonomy" id="40085"/>
    <lineage>
        <taxon>Eukaryota</taxon>
        <taxon>Metazoa</taxon>
        <taxon>Ecdysozoa</taxon>
        <taxon>Arthropoda</taxon>
        <taxon>Hexapoda</taxon>
        <taxon>Insecta</taxon>
        <taxon>Pterygota</taxon>
        <taxon>Neoptera</taxon>
        <taxon>Endopterygota</taxon>
        <taxon>Lepidoptera</taxon>
        <taxon>Glossata</taxon>
        <taxon>Ditrysia</taxon>
        <taxon>Pyraloidea</taxon>
        <taxon>Crambidae</taxon>
        <taxon>Crambinae</taxon>
        <taxon>Diatraea</taxon>
    </lineage>
</organism>
<dbReference type="Proteomes" id="UP001153714">
    <property type="component" value="Chromosome 17"/>
</dbReference>
<dbReference type="EMBL" id="OU893348">
    <property type="protein sequence ID" value="CAG9787495.1"/>
    <property type="molecule type" value="Genomic_DNA"/>
</dbReference>
<feature type="region of interest" description="Disordered" evidence="1">
    <location>
        <begin position="230"/>
        <end position="286"/>
    </location>
</feature>